<dbReference type="EMBL" id="BEXT01000001">
    <property type="protein sequence ID" value="GBC62118.1"/>
    <property type="molecule type" value="Genomic_DNA"/>
</dbReference>
<dbReference type="PANTHER" id="PTHR43881">
    <property type="entry name" value="GAMMA-GLUTAMYLTRANSPEPTIDASE (AFU_ORTHOLOGUE AFUA_4G13580)"/>
    <property type="match status" value="1"/>
</dbReference>
<dbReference type="Gene3D" id="1.10.246.130">
    <property type="match status" value="1"/>
</dbReference>
<sequence length="528" mass="56378">MVDMTWTHPYPSQRMPVLAGNMVATSQPLAAQAGLRMLLRGGNAVDAALATAIALTVVEPTSNGLGSDAFALIWDGKRLHGFNGSGRSPGAWNPERFAGLPEMPITGWDTVTVPGAVDTWARLSQRFGRLRFTELFEPAIGYARNGYPVSPITAGAWEAAPEKFGHMPSFARTFLPGGRAPRPCEHFVNPDQARTLEQIADSGGEAFYRGGLAGRIAACAKAEGGAMTADDLAGHRGEWVEPVSVDYHDVRLHEIPPNGQGLAALMALGILRHHDLRSLPPDSADSLHLQIEAMKIAFGLAHAHISDPAFMTVNCHDLLDDGFLEEKARTIRPDRAAAPGPAPPADHGTVYLTAADADGMMVSHIQSNYMGFGSGVVIPETGISLQNRGHGFRLDPGHPNCVAGGKRPYHTIIPGFVTRNGAAQMSFGVMGAHMQPQGHVQMMVRIFDYGQNPQTASDAPRWHVCENGTLALENGVAPEVIEALRQRGHRIIGGDPVGGYGGAQLIFRLENGYCGASDHRKDGQAVGF</sequence>
<dbReference type="InterPro" id="IPR043137">
    <property type="entry name" value="GGT_ssub_C"/>
</dbReference>
<dbReference type="Proteomes" id="UP000288096">
    <property type="component" value="Unassembled WGS sequence"/>
</dbReference>
<dbReference type="InterPro" id="IPR043138">
    <property type="entry name" value="GGT_lsub"/>
</dbReference>
<dbReference type="InterPro" id="IPR029055">
    <property type="entry name" value="Ntn_hydrolases_N"/>
</dbReference>
<protein>
    <submittedName>
        <fullName evidence="1">Gamma-glutamyltransferase family protein</fullName>
    </submittedName>
</protein>
<evidence type="ECO:0000313" key="2">
    <source>
        <dbReference type="Proteomes" id="UP000288096"/>
    </source>
</evidence>
<dbReference type="InterPro" id="IPR052896">
    <property type="entry name" value="GGT-like_enzyme"/>
</dbReference>
<accession>A0A401FYR9</accession>
<keyword evidence="2" id="KW-1185">Reference proteome</keyword>
<reference evidence="2" key="1">
    <citation type="submission" date="2017-11" db="EMBL/GenBank/DDBJ databases">
        <authorList>
            <person name="Watanabe M."/>
            <person name="Kojima H."/>
        </authorList>
    </citation>
    <scope>NUCLEOTIDE SEQUENCE [LARGE SCALE GENOMIC DNA]</scope>
    <source>
        <strain evidence="2">Tokyo 01</strain>
    </source>
</reference>
<evidence type="ECO:0000313" key="1">
    <source>
        <dbReference type="EMBL" id="GBC62118.1"/>
    </source>
</evidence>
<dbReference type="PANTHER" id="PTHR43881:SF1">
    <property type="entry name" value="GAMMA-GLUTAMYLTRANSPEPTIDASE (AFU_ORTHOLOGUE AFUA_4G13580)"/>
    <property type="match status" value="1"/>
</dbReference>
<comment type="caution">
    <text evidence="1">The sequence shown here is derived from an EMBL/GenBank/DDBJ whole genome shotgun (WGS) entry which is preliminary data.</text>
</comment>
<dbReference type="PRINTS" id="PR01210">
    <property type="entry name" value="GGTRANSPTASE"/>
</dbReference>
<dbReference type="GO" id="GO:0016740">
    <property type="term" value="F:transferase activity"/>
    <property type="evidence" value="ECO:0007669"/>
    <property type="project" value="UniProtKB-KW"/>
</dbReference>
<reference evidence="2" key="2">
    <citation type="submission" date="2019-01" db="EMBL/GenBank/DDBJ databases">
        <title>Genome sequence of Desulfonema ishimotonii strain Tokyo 01.</title>
        <authorList>
            <person name="Fukui M."/>
        </authorList>
    </citation>
    <scope>NUCLEOTIDE SEQUENCE [LARGE SCALE GENOMIC DNA]</scope>
    <source>
        <strain evidence="2">Tokyo 01</strain>
    </source>
</reference>
<dbReference type="OrthoDB" id="5297205at2"/>
<dbReference type="Gene3D" id="3.60.20.40">
    <property type="match status" value="1"/>
</dbReference>
<keyword evidence="1" id="KW-0808">Transferase</keyword>
<name>A0A401FYR9_9BACT</name>
<dbReference type="RefSeq" id="WP_124329318.1">
    <property type="nucleotide sequence ID" value="NZ_BEXT01000001.1"/>
</dbReference>
<proteinExistence type="predicted"/>
<dbReference type="AlphaFoldDB" id="A0A401FYR9"/>
<organism evidence="1 2">
    <name type="scientific">Desulfonema ishimotonii</name>
    <dbReference type="NCBI Taxonomy" id="45657"/>
    <lineage>
        <taxon>Bacteria</taxon>
        <taxon>Pseudomonadati</taxon>
        <taxon>Thermodesulfobacteriota</taxon>
        <taxon>Desulfobacteria</taxon>
        <taxon>Desulfobacterales</taxon>
        <taxon>Desulfococcaceae</taxon>
        <taxon>Desulfonema</taxon>
    </lineage>
</organism>
<dbReference type="SUPFAM" id="SSF56235">
    <property type="entry name" value="N-terminal nucleophile aminohydrolases (Ntn hydrolases)"/>
    <property type="match status" value="1"/>
</dbReference>
<gene>
    <name evidence="1" type="ORF">DENIS_3081</name>
</gene>
<dbReference type="Pfam" id="PF01019">
    <property type="entry name" value="G_glu_transpept"/>
    <property type="match status" value="1"/>
</dbReference>